<reference evidence="1" key="2">
    <citation type="journal article" date="2015" name="Fish Shellfish Immunol.">
        <title>Early steps in the European eel (Anguilla anguilla)-Vibrio vulnificus interaction in the gills: Role of the RtxA13 toxin.</title>
        <authorList>
            <person name="Callol A."/>
            <person name="Pajuelo D."/>
            <person name="Ebbesson L."/>
            <person name="Teles M."/>
            <person name="MacKenzie S."/>
            <person name="Amaro C."/>
        </authorList>
    </citation>
    <scope>NUCLEOTIDE SEQUENCE</scope>
</reference>
<organism evidence="1">
    <name type="scientific">Anguilla anguilla</name>
    <name type="common">European freshwater eel</name>
    <name type="synonym">Muraena anguilla</name>
    <dbReference type="NCBI Taxonomy" id="7936"/>
    <lineage>
        <taxon>Eukaryota</taxon>
        <taxon>Metazoa</taxon>
        <taxon>Chordata</taxon>
        <taxon>Craniata</taxon>
        <taxon>Vertebrata</taxon>
        <taxon>Euteleostomi</taxon>
        <taxon>Actinopterygii</taxon>
        <taxon>Neopterygii</taxon>
        <taxon>Teleostei</taxon>
        <taxon>Anguilliformes</taxon>
        <taxon>Anguillidae</taxon>
        <taxon>Anguilla</taxon>
    </lineage>
</organism>
<name>A0A0E9RMX8_ANGAN</name>
<reference evidence="1" key="1">
    <citation type="submission" date="2014-11" db="EMBL/GenBank/DDBJ databases">
        <authorList>
            <person name="Amaro Gonzalez C."/>
        </authorList>
    </citation>
    <scope>NUCLEOTIDE SEQUENCE</scope>
</reference>
<proteinExistence type="predicted"/>
<dbReference type="AlphaFoldDB" id="A0A0E9RMX8"/>
<sequence>MLQSCKHCTFEFPRFKWNLSKVIVNEMYKLSTFYK</sequence>
<evidence type="ECO:0000313" key="1">
    <source>
        <dbReference type="EMBL" id="JAH30511.1"/>
    </source>
</evidence>
<accession>A0A0E9RMX8</accession>
<protein>
    <submittedName>
        <fullName evidence="1">Uncharacterized protein</fullName>
    </submittedName>
</protein>
<dbReference type="EMBL" id="GBXM01078066">
    <property type="protein sequence ID" value="JAH30511.1"/>
    <property type="molecule type" value="Transcribed_RNA"/>
</dbReference>